<dbReference type="InterPro" id="IPR021104">
    <property type="entry name" value="KfrA_DNA-bd_N"/>
</dbReference>
<gene>
    <name evidence="3" type="ORF">P0Y65_17115</name>
</gene>
<dbReference type="Proteomes" id="UP001217476">
    <property type="component" value="Chromosome"/>
</dbReference>
<dbReference type="GO" id="GO:0003677">
    <property type="term" value="F:DNA binding"/>
    <property type="evidence" value="ECO:0007669"/>
    <property type="project" value="UniProtKB-KW"/>
</dbReference>
<evidence type="ECO:0000259" key="2">
    <source>
        <dbReference type="Pfam" id="PF11740"/>
    </source>
</evidence>
<dbReference type="AlphaFoldDB" id="A0AAJ6AZA0"/>
<reference evidence="3" key="1">
    <citation type="submission" date="2023-03" db="EMBL/GenBank/DDBJ databases">
        <title>Andean soil-derived lignocellulolytic bacterial consortium as a source of novel taxa and putative plastic-active enzymes.</title>
        <authorList>
            <person name="Diaz-Garcia L."/>
            <person name="Chuvochina M."/>
            <person name="Feuerriegel G."/>
            <person name="Bunk B."/>
            <person name="Sproer C."/>
            <person name="Streit W.R."/>
            <person name="Rodriguez L.M."/>
            <person name="Overmann J."/>
            <person name="Jimenez D.J."/>
        </authorList>
    </citation>
    <scope>NUCLEOTIDE SEQUENCE</scope>
    <source>
        <strain evidence="3">MAG 4196</strain>
    </source>
</reference>
<evidence type="ECO:0000256" key="1">
    <source>
        <dbReference type="SAM" id="Coils"/>
    </source>
</evidence>
<keyword evidence="3" id="KW-0238">DNA-binding</keyword>
<evidence type="ECO:0000313" key="3">
    <source>
        <dbReference type="EMBL" id="WEK03892.1"/>
    </source>
</evidence>
<sequence length="271" mass="29318">MLDSVIEDAFEELAASGAIPSVRQVRAKIGSGSMTQISNVVARLRSDFVLRNSPRHEVPDAMREQCERLTSKMWSFLKAEADAQVEEAKKSSELRVEEMGAALAEAYADADVMQKRIDELESARAELATRLSAEIAAGNAVKLDLAVSRQRFSDLSDQAKILQGLADSLARKKPDATSEGALVFGRDGPLRTTTVEAVGKLLRDHIAEHGEIVREHIAQTVEGLADAPRKRLETAVEKLIEAGTLVHDESGGTLALPAQQEVAPDAVDDQI</sequence>
<proteinExistence type="predicted"/>
<dbReference type="EMBL" id="CP119312">
    <property type="protein sequence ID" value="WEK03892.1"/>
    <property type="molecule type" value="Genomic_DNA"/>
</dbReference>
<accession>A0AAJ6AZA0</accession>
<organism evidence="3 4">
    <name type="scientific">Candidatus Devosia phytovorans</name>
    <dbReference type="NCBI Taxonomy" id="3121372"/>
    <lineage>
        <taxon>Bacteria</taxon>
        <taxon>Pseudomonadati</taxon>
        <taxon>Pseudomonadota</taxon>
        <taxon>Alphaproteobacteria</taxon>
        <taxon>Hyphomicrobiales</taxon>
        <taxon>Devosiaceae</taxon>
        <taxon>Devosia</taxon>
    </lineage>
</organism>
<name>A0AAJ6AZA0_9HYPH</name>
<feature type="coiled-coil region" evidence="1">
    <location>
        <begin position="103"/>
        <end position="130"/>
    </location>
</feature>
<protein>
    <submittedName>
        <fullName evidence="3">DNA-binding protein</fullName>
    </submittedName>
</protein>
<keyword evidence="1" id="KW-0175">Coiled coil</keyword>
<feature type="domain" description="KfrA N-terminal DNA-binding" evidence="2">
    <location>
        <begin position="6"/>
        <end position="116"/>
    </location>
</feature>
<evidence type="ECO:0000313" key="4">
    <source>
        <dbReference type="Proteomes" id="UP001217476"/>
    </source>
</evidence>
<dbReference type="Pfam" id="PF11740">
    <property type="entry name" value="KfrA_N"/>
    <property type="match status" value="1"/>
</dbReference>